<dbReference type="Pfam" id="PF00005">
    <property type="entry name" value="ABC_tran"/>
    <property type="match status" value="2"/>
</dbReference>
<dbReference type="GO" id="GO:0016887">
    <property type="term" value="F:ATP hydrolysis activity"/>
    <property type="evidence" value="ECO:0007669"/>
    <property type="project" value="InterPro"/>
</dbReference>
<feature type="domain" description="ABC transporter" evidence="11">
    <location>
        <begin position="292"/>
        <end position="555"/>
    </location>
</feature>
<dbReference type="PANTHER" id="PTHR43553:SF24">
    <property type="entry name" value="ENERGY-COUPLING FACTOR TRANSPORTER ATP-BINDING PROTEIN ECFA1"/>
    <property type="match status" value="1"/>
</dbReference>
<evidence type="ECO:0000256" key="1">
    <source>
        <dbReference type="ARBA" id="ARBA00004141"/>
    </source>
</evidence>
<comment type="caution">
    <text evidence="12">The sequence shown here is derived from an EMBL/GenBank/DDBJ whole genome shotgun (WGS) entry which is preliminary data.</text>
</comment>
<keyword evidence="4 10" id="KW-0812">Transmembrane</keyword>
<dbReference type="SUPFAM" id="SSF52540">
    <property type="entry name" value="P-loop containing nucleoside triphosphate hydrolases"/>
    <property type="match status" value="2"/>
</dbReference>
<dbReference type="GO" id="GO:0005524">
    <property type="term" value="F:ATP binding"/>
    <property type="evidence" value="ECO:0007669"/>
    <property type="project" value="UniProtKB-KW"/>
</dbReference>
<dbReference type="EMBL" id="SOAN01000001">
    <property type="protein sequence ID" value="TDS87559.1"/>
    <property type="molecule type" value="Genomic_DNA"/>
</dbReference>
<proteinExistence type="inferred from homology"/>
<evidence type="ECO:0000256" key="5">
    <source>
        <dbReference type="ARBA" id="ARBA00022741"/>
    </source>
</evidence>
<dbReference type="CDD" id="cd03225">
    <property type="entry name" value="ABC_cobalt_CbiO_domain1"/>
    <property type="match status" value="2"/>
</dbReference>
<comment type="subcellular location">
    <subcellularLocation>
        <location evidence="1">Membrane</location>
        <topology evidence="1">Multi-pass membrane protein</topology>
    </subcellularLocation>
</comment>
<dbReference type="Proteomes" id="UP000294506">
    <property type="component" value="Unassembled WGS sequence"/>
</dbReference>
<keyword evidence="5" id="KW-0547">Nucleotide-binding</keyword>
<evidence type="ECO:0000313" key="12">
    <source>
        <dbReference type="EMBL" id="TDS87559.1"/>
    </source>
</evidence>
<gene>
    <name evidence="12" type="ORF">EV640_101346</name>
</gene>
<dbReference type="InterPro" id="IPR003439">
    <property type="entry name" value="ABC_transporter-like_ATP-bd"/>
</dbReference>
<feature type="transmembrane region" description="Helical" evidence="10">
    <location>
        <begin position="659"/>
        <end position="680"/>
    </location>
</feature>
<feature type="transmembrane region" description="Helical" evidence="10">
    <location>
        <begin position="790"/>
        <end position="816"/>
    </location>
</feature>
<evidence type="ECO:0000256" key="2">
    <source>
        <dbReference type="ARBA" id="ARBA00005417"/>
    </source>
</evidence>
<feature type="region of interest" description="Disordered" evidence="9">
    <location>
        <begin position="532"/>
        <end position="552"/>
    </location>
</feature>
<dbReference type="CDD" id="cd16914">
    <property type="entry name" value="EcfT"/>
    <property type="match status" value="1"/>
</dbReference>
<dbReference type="InterPro" id="IPR050095">
    <property type="entry name" value="ECF_ABC_transporter_ATP-bd"/>
</dbReference>
<dbReference type="SMART" id="SM00382">
    <property type="entry name" value="AAA"/>
    <property type="match status" value="2"/>
</dbReference>
<organism evidence="12 13">
    <name type="scientific">Nesterenkonia aurantiaca</name>
    <dbReference type="NCBI Taxonomy" id="1436010"/>
    <lineage>
        <taxon>Bacteria</taxon>
        <taxon>Bacillati</taxon>
        <taxon>Actinomycetota</taxon>
        <taxon>Actinomycetes</taxon>
        <taxon>Micrococcales</taxon>
        <taxon>Micrococcaceae</taxon>
        <taxon>Nesterenkonia</taxon>
    </lineage>
</organism>
<evidence type="ECO:0000256" key="10">
    <source>
        <dbReference type="SAM" id="Phobius"/>
    </source>
</evidence>
<dbReference type="InterPro" id="IPR003593">
    <property type="entry name" value="AAA+_ATPase"/>
</dbReference>
<comment type="similarity">
    <text evidence="2">Belongs to the ABC transporter superfamily.</text>
</comment>
<keyword evidence="13" id="KW-1185">Reference proteome</keyword>
<feature type="domain" description="ABC transporter" evidence="11">
    <location>
        <begin position="5"/>
        <end position="238"/>
    </location>
</feature>
<dbReference type="InterPro" id="IPR027417">
    <property type="entry name" value="P-loop_NTPase"/>
</dbReference>
<feature type="transmembrane region" description="Helical" evidence="10">
    <location>
        <begin position="577"/>
        <end position="609"/>
    </location>
</feature>
<dbReference type="Gene3D" id="3.40.50.300">
    <property type="entry name" value="P-loop containing nucleotide triphosphate hydrolases"/>
    <property type="match status" value="2"/>
</dbReference>
<dbReference type="PROSITE" id="PS00211">
    <property type="entry name" value="ABC_TRANSPORTER_1"/>
    <property type="match status" value="2"/>
</dbReference>
<dbReference type="InterPro" id="IPR003339">
    <property type="entry name" value="ABC/ECF_trnsptr_transmembrane"/>
</dbReference>
<evidence type="ECO:0000256" key="6">
    <source>
        <dbReference type="ARBA" id="ARBA00022840"/>
    </source>
</evidence>
<evidence type="ECO:0000259" key="11">
    <source>
        <dbReference type="PROSITE" id="PS50893"/>
    </source>
</evidence>
<dbReference type="GO" id="GO:0043190">
    <property type="term" value="C:ATP-binding cassette (ABC) transporter complex"/>
    <property type="evidence" value="ECO:0007669"/>
    <property type="project" value="TreeGrafter"/>
</dbReference>
<evidence type="ECO:0000256" key="4">
    <source>
        <dbReference type="ARBA" id="ARBA00022692"/>
    </source>
</evidence>
<dbReference type="Pfam" id="PF02361">
    <property type="entry name" value="CbiQ"/>
    <property type="match status" value="1"/>
</dbReference>
<dbReference type="InterPro" id="IPR015856">
    <property type="entry name" value="ABC_transpr_CbiO/EcfA_su"/>
</dbReference>
<evidence type="ECO:0000256" key="8">
    <source>
        <dbReference type="ARBA" id="ARBA00023136"/>
    </source>
</evidence>
<dbReference type="RefSeq" id="WP_243832188.1">
    <property type="nucleotide sequence ID" value="NZ_SOAN01000001.1"/>
</dbReference>
<dbReference type="GO" id="GO:0042626">
    <property type="term" value="F:ATPase-coupled transmembrane transporter activity"/>
    <property type="evidence" value="ECO:0007669"/>
    <property type="project" value="TreeGrafter"/>
</dbReference>
<accession>A0A4R7G885</accession>
<evidence type="ECO:0000256" key="7">
    <source>
        <dbReference type="ARBA" id="ARBA00022989"/>
    </source>
</evidence>
<reference evidence="12 13" key="1">
    <citation type="submission" date="2019-03" db="EMBL/GenBank/DDBJ databases">
        <title>Genomic Encyclopedia of Type Strains, Phase III (KMG-III): the genomes of soil and plant-associated and newly described type strains.</title>
        <authorList>
            <person name="Whitman W."/>
        </authorList>
    </citation>
    <scope>NUCLEOTIDE SEQUENCE [LARGE SCALE GENOMIC DNA]</scope>
    <source>
        <strain evidence="12 13">DSM 27373</strain>
    </source>
</reference>
<dbReference type="AlphaFoldDB" id="A0A4R7G885"/>
<evidence type="ECO:0000256" key="3">
    <source>
        <dbReference type="ARBA" id="ARBA00022448"/>
    </source>
</evidence>
<feature type="transmembrane region" description="Helical" evidence="10">
    <location>
        <begin position="621"/>
        <end position="639"/>
    </location>
</feature>
<keyword evidence="6 12" id="KW-0067">ATP-binding</keyword>
<keyword evidence="7 10" id="KW-1133">Transmembrane helix</keyword>
<protein>
    <submittedName>
        <fullName evidence="12">Energy-coupling factor transport system ATP-binding protein</fullName>
    </submittedName>
</protein>
<sequence length="818" mass="85262">MAVIARGWSWTHAERERPAVAGLDLKIAAGEKVLLAGPSGAGKSTLLHALAAVLHDDEAEVHGQLLLDGVAPDQARGRAGLMQQDPESQVVLSRIGDDVAFAAENLAVPREQIWQRVRAALTEVGLEGFGLDHPSAKLSGGQKQRLALAGILAMRPGLLLLDEPTANLDPEGVWQVRDAVLAAAEATGATIILVEHRLEVWAEQMDTLLVLETGGGIRRRSPAAEIFTDPALREELGAMGLWVPGRDPLQELPAWPGEAVLPGKAVLPDEPARDVKSAWGGMPGPAPGEPLLLAEGLAVGRHSPKAGWRSAQPGAPTLTDLDLVIRRGQTLGITGANGAGKSTLLLTLAGLLPAHAGSLAATAELKGGAAGAGLAADPHEWRSADLVARIGVVFQEPEHQFVRSTVREELALGAQQAKVPGTADPLFTEEQVQDRVTGLLQRLGLSELAEANPFTLSGGEKRRLSVGTVLSAGPQVLMLDEPTFGQDARTFAELISLLREHLDSGGTVLAVTHDADFLRGLQAEELQIGATGRAAPGTGEQPGASKAGKQPEAPGGELFAAVRSLSWLGRRNALAKLIAVFLITAALVMTIDVVSSGVVILAALALLPLAGIRPAGFLRRIWPFAAGAVLAAWGTAIAAEESGRVLLDLGFTTISEGSITLGLALGARAFAIVLPSVIVFSTTDPTDLADSLAQQLRLPARFVLGALAAMRLLGLLAEHWRTIGQARRARGVGTHGGVVARMRGTASQAFGLLVQAIRMATRLAVTMESRGFGAGPRSWARPARFSAADLPVILGGALIGALAVTAAVLSGTWNFVWT</sequence>
<evidence type="ECO:0000313" key="13">
    <source>
        <dbReference type="Proteomes" id="UP000294506"/>
    </source>
</evidence>
<dbReference type="PROSITE" id="PS50893">
    <property type="entry name" value="ABC_TRANSPORTER_2"/>
    <property type="match status" value="2"/>
</dbReference>
<keyword evidence="8 10" id="KW-0472">Membrane</keyword>
<dbReference type="InterPro" id="IPR017871">
    <property type="entry name" value="ABC_transporter-like_CS"/>
</dbReference>
<keyword evidence="3" id="KW-0813">Transport</keyword>
<name>A0A4R7G885_9MICC</name>
<evidence type="ECO:0000256" key="9">
    <source>
        <dbReference type="SAM" id="MobiDB-lite"/>
    </source>
</evidence>
<dbReference type="PANTHER" id="PTHR43553">
    <property type="entry name" value="HEAVY METAL TRANSPORTER"/>
    <property type="match status" value="1"/>
</dbReference>